<feature type="compositionally biased region" description="Basic and acidic residues" evidence="1">
    <location>
        <begin position="477"/>
        <end position="488"/>
    </location>
</feature>
<organism evidence="2 4">
    <name type="scientific">Volvox reticuliferus</name>
    <dbReference type="NCBI Taxonomy" id="1737510"/>
    <lineage>
        <taxon>Eukaryota</taxon>
        <taxon>Viridiplantae</taxon>
        <taxon>Chlorophyta</taxon>
        <taxon>core chlorophytes</taxon>
        <taxon>Chlorophyceae</taxon>
        <taxon>CS clade</taxon>
        <taxon>Chlamydomonadales</taxon>
        <taxon>Volvocaceae</taxon>
        <taxon>Volvox</taxon>
    </lineage>
</organism>
<dbReference type="Proteomes" id="UP000747110">
    <property type="component" value="Unassembled WGS sequence"/>
</dbReference>
<dbReference type="Pfam" id="PF10309">
    <property type="entry name" value="NCBP3"/>
    <property type="match status" value="1"/>
</dbReference>
<reference evidence="2" key="1">
    <citation type="journal article" date="2021" name="Proc. Natl. Acad. Sci. U.S.A.">
        <title>Three genomes in the algal genus Volvox reveal the fate of a haploid sex-determining region after a transition to homothallism.</title>
        <authorList>
            <person name="Yamamoto K."/>
            <person name="Hamaji T."/>
            <person name="Kawai-Toyooka H."/>
            <person name="Matsuzaki R."/>
            <person name="Takahashi F."/>
            <person name="Nishimura Y."/>
            <person name="Kawachi M."/>
            <person name="Noguchi H."/>
            <person name="Minakuchi Y."/>
            <person name="Umen J.G."/>
            <person name="Toyoda A."/>
            <person name="Nozaki H."/>
        </authorList>
    </citation>
    <scope>NUCLEOTIDE SEQUENCE</scope>
    <source>
        <strain evidence="3">NIES-3785</strain>
        <strain evidence="2">NIES-3786</strain>
    </source>
</reference>
<name>A0A8J4FK61_9CHLO</name>
<evidence type="ECO:0000313" key="4">
    <source>
        <dbReference type="Proteomes" id="UP000747110"/>
    </source>
</evidence>
<dbReference type="InterPro" id="IPR012677">
    <property type="entry name" value="Nucleotide-bd_a/b_plait_sf"/>
</dbReference>
<feature type="compositionally biased region" description="Basic and acidic residues" evidence="1">
    <location>
        <begin position="307"/>
        <end position="318"/>
    </location>
</feature>
<dbReference type="PANTHER" id="PTHR16291:SF0">
    <property type="entry name" value="NUCLEAR CAP-BINDING PROTEIN SUBUNIT 3"/>
    <property type="match status" value="1"/>
</dbReference>
<dbReference type="InterPro" id="IPR019416">
    <property type="entry name" value="NCBP3"/>
</dbReference>
<dbReference type="GO" id="GO:0003729">
    <property type="term" value="F:mRNA binding"/>
    <property type="evidence" value="ECO:0007669"/>
    <property type="project" value="InterPro"/>
</dbReference>
<feature type="compositionally biased region" description="Gly residues" evidence="1">
    <location>
        <begin position="321"/>
        <end position="336"/>
    </location>
</feature>
<dbReference type="PANTHER" id="PTHR16291">
    <property type="entry name" value="NUCLEAR CAP-BINDING PROTEIN SUBUNIT 3"/>
    <property type="match status" value="1"/>
</dbReference>
<evidence type="ECO:0000313" key="3">
    <source>
        <dbReference type="EMBL" id="GIM08332.1"/>
    </source>
</evidence>
<accession>A0A8J4FK61</accession>
<dbReference type="EMBL" id="BNCP01000016">
    <property type="protein sequence ID" value="GIL79724.1"/>
    <property type="molecule type" value="Genomic_DNA"/>
</dbReference>
<evidence type="ECO:0008006" key="5">
    <source>
        <dbReference type="Google" id="ProtNLM"/>
    </source>
</evidence>
<feature type="region of interest" description="Disordered" evidence="1">
    <location>
        <begin position="442"/>
        <end position="544"/>
    </location>
</feature>
<dbReference type="Proteomes" id="UP000722791">
    <property type="component" value="Unassembled WGS sequence"/>
</dbReference>
<dbReference type="AlphaFoldDB" id="A0A8J4FK61"/>
<evidence type="ECO:0000256" key="1">
    <source>
        <dbReference type="SAM" id="MobiDB-lite"/>
    </source>
</evidence>
<feature type="compositionally biased region" description="Basic and acidic residues" evidence="1">
    <location>
        <begin position="510"/>
        <end position="522"/>
    </location>
</feature>
<feature type="compositionally biased region" description="Basic residues" evidence="1">
    <location>
        <begin position="337"/>
        <end position="348"/>
    </location>
</feature>
<dbReference type="Gene3D" id="3.30.70.330">
    <property type="match status" value="1"/>
</dbReference>
<proteinExistence type="predicted"/>
<comment type="caution">
    <text evidence="2">The sequence shown here is derived from an EMBL/GenBank/DDBJ whole genome shotgun (WGS) entry which is preliminary data.</text>
</comment>
<keyword evidence="4" id="KW-1185">Reference proteome</keyword>
<evidence type="ECO:0000313" key="2">
    <source>
        <dbReference type="EMBL" id="GIL79724.1"/>
    </source>
</evidence>
<feature type="compositionally biased region" description="Basic and acidic residues" evidence="1">
    <location>
        <begin position="529"/>
        <end position="544"/>
    </location>
</feature>
<dbReference type="OrthoDB" id="422106at2759"/>
<protein>
    <recommendedName>
        <fullName evidence="5">Nuclear cap-binding protein subunit 3</fullName>
    </recommendedName>
</protein>
<gene>
    <name evidence="2" type="ORF">Vretifemale_9004</name>
    <name evidence="3" type="ORF">Vretimale_12371</name>
</gene>
<sequence length="544" mass="58847">MAQDVMFPGGGEQHAPIIFSLQQDEPDRVQSALDEERIKHRQRAERFGTTYVDPGRVRKDFGLIMEARKQRLRASHDFRTGDLDVFSPEEREKRAARAARFQLEGPLGPSVDAYKPDEDLAARARRAVKFGVPYQPTDAVLMDMDLYEQRREVGKDVERRSNAIYLYGVDVMSTKEVLSYFSDYGPVFVEWLDDSSCNVLFNDSSSAKRAIMGKGTPLPPEVVARPLQQHGQAEQQRLDDHSTGNAFADSAAAAPAAVQYQPEVPVSDNLADVANLPYLWHKGQDFVKDGTPVSLVFRMATVVDTRDMTQPKRTRELWKSAGGGGGGRAGRAGGGRGQHHRHGKRPHRQAMEGDAPADMEVDDGGPGSTAAGEDGGDVPMKRPRGVRGGQRLAMKEMRPALQPYGGTSLLQVGSAVLPAKGHVLDYTELEDEDPGSAAVEVKAVRPRDVSGAGGSGGGGRRGRRGGRRGGGGGGDGGKLEVDLREVLNARRSKQLAPAKGGPGQGDVEDGVAHREDGPRPEDYGGGAGRVEEREYGGEEHEMDK</sequence>
<dbReference type="GO" id="GO:0005634">
    <property type="term" value="C:nucleus"/>
    <property type="evidence" value="ECO:0007669"/>
    <property type="project" value="TreeGrafter"/>
</dbReference>
<feature type="region of interest" description="Disordered" evidence="1">
    <location>
        <begin position="307"/>
        <end position="387"/>
    </location>
</feature>
<dbReference type="GO" id="GO:0000340">
    <property type="term" value="F:RNA 7-methylguanosine cap binding"/>
    <property type="evidence" value="ECO:0007669"/>
    <property type="project" value="InterPro"/>
</dbReference>
<dbReference type="EMBL" id="BNCQ01000027">
    <property type="protein sequence ID" value="GIM08332.1"/>
    <property type="molecule type" value="Genomic_DNA"/>
</dbReference>